<dbReference type="PROSITE" id="PS51387">
    <property type="entry name" value="FAD_PCMH"/>
    <property type="match status" value="1"/>
</dbReference>
<comment type="caution">
    <text evidence="7">The sequence shown here is derived from an EMBL/GenBank/DDBJ whole genome shotgun (WGS) entry which is preliminary data.</text>
</comment>
<evidence type="ECO:0000256" key="3">
    <source>
        <dbReference type="ARBA" id="ARBA00022630"/>
    </source>
</evidence>
<proteinExistence type="inferred from homology"/>
<organism evidence="7 8">
    <name type="scientific">Halomonas halmophila</name>
    <dbReference type="NCBI Taxonomy" id="252"/>
    <lineage>
        <taxon>Bacteria</taxon>
        <taxon>Pseudomonadati</taxon>
        <taxon>Pseudomonadota</taxon>
        <taxon>Gammaproteobacteria</taxon>
        <taxon>Oceanospirillales</taxon>
        <taxon>Halomonadaceae</taxon>
        <taxon>Halomonas</taxon>
    </lineage>
</organism>
<accession>A0A4Y4EYA6</accession>
<keyword evidence="8" id="KW-1185">Reference proteome</keyword>
<protein>
    <submittedName>
        <fullName evidence="7">Oxidoreductase</fullName>
    </submittedName>
</protein>
<keyword evidence="4" id="KW-0274">FAD</keyword>
<dbReference type="GO" id="GO:0022904">
    <property type="term" value="P:respiratory electron transport chain"/>
    <property type="evidence" value="ECO:0007669"/>
    <property type="project" value="TreeGrafter"/>
</dbReference>
<comment type="cofactor">
    <cofactor evidence="1">
        <name>FAD</name>
        <dbReference type="ChEBI" id="CHEBI:57692"/>
    </cofactor>
</comment>
<dbReference type="EMBL" id="BJOC01000024">
    <property type="protein sequence ID" value="GED22932.1"/>
    <property type="molecule type" value="Genomic_DNA"/>
</dbReference>
<dbReference type="InterPro" id="IPR016164">
    <property type="entry name" value="FAD-linked_Oxase-like_C"/>
</dbReference>
<dbReference type="Gene3D" id="3.30.70.2740">
    <property type="match status" value="1"/>
</dbReference>
<evidence type="ECO:0000256" key="2">
    <source>
        <dbReference type="ARBA" id="ARBA00008000"/>
    </source>
</evidence>
<dbReference type="SUPFAM" id="SSF55103">
    <property type="entry name" value="FAD-linked oxidases, C-terminal domain"/>
    <property type="match status" value="1"/>
</dbReference>
<dbReference type="RefSeq" id="WP_141320143.1">
    <property type="nucleotide sequence ID" value="NZ_BJOC01000024.1"/>
</dbReference>
<feature type="domain" description="FAD-binding PCMH-type" evidence="6">
    <location>
        <begin position="45"/>
        <end position="224"/>
    </location>
</feature>
<evidence type="ECO:0000256" key="1">
    <source>
        <dbReference type="ARBA" id="ARBA00001974"/>
    </source>
</evidence>
<evidence type="ECO:0000313" key="8">
    <source>
        <dbReference type="Proteomes" id="UP000319812"/>
    </source>
</evidence>
<dbReference type="InterPro" id="IPR016171">
    <property type="entry name" value="Vanillyl_alc_oxidase_C-sub2"/>
</dbReference>
<dbReference type="SUPFAM" id="SSF56176">
    <property type="entry name" value="FAD-binding/transporter-associated domain-like"/>
    <property type="match status" value="1"/>
</dbReference>
<dbReference type="Gene3D" id="1.10.45.10">
    <property type="entry name" value="Vanillyl-alcohol Oxidase, Chain A, domain 4"/>
    <property type="match status" value="1"/>
</dbReference>
<dbReference type="GO" id="GO:0016491">
    <property type="term" value="F:oxidoreductase activity"/>
    <property type="evidence" value="ECO:0007669"/>
    <property type="project" value="UniProtKB-KW"/>
</dbReference>
<reference evidence="7 8" key="1">
    <citation type="submission" date="2019-06" db="EMBL/GenBank/DDBJ databases">
        <title>Whole genome shotgun sequence of Halomonas halmophila NBRC 15537.</title>
        <authorList>
            <person name="Hosoyama A."/>
            <person name="Uohara A."/>
            <person name="Ohji S."/>
            <person name="Ichikawa N."/>
        </authorList>
    </citation>
    <scope>NUCLEOTIDE SEQUENCE [LARGE SCALE GENOMIC DNA]</scope>
    <source>
        <strain evidence="7 8">NBRC 15537</strain>
    </source>
</reference>
<dbReference type="InterPro" id="IPR016166">
    <property type="entry name" value="FAD-bd_PCMH"/>
</dbReference>
<dbReference type="GO" id="GO:0071949">
    <property type="term" value="F:FAD binding"/>
    <property type="evidence" value="ECO:0007669"/>
    <property type="project" value="InterPro"/>
</dbReference>
<dbReference type="OrthoDB" id="9811557at2"/>
<dbReference type="Gene3D" id="3.30.465.10">
    <property type="match status" value="1"/>
</dbReference>
<evidence type="ECO:0000259" key="6">
    <source>
        <dbReference type="PROSITE" id="PS51387"/>
    </source>
</evidence>
<dbReference type="InterPro" id="IPR051264">
    <property type="entry name" value="FAD-oxidored/transferase_4"/>
</dbReference>
<dbReference type="FunFam" id="1.10.45.10:FF:000001">
    <property type="entry name" value="D-lactate dehydrogenase mitochondrial"/>
    <property type="match status" value="1"/>
</dbReference>
<dbReference type="AlphaFoldDB" id="A0A4Y4EYA6"/>
<dbReference type="InterPro" id="IPR004113">
    <property type="entry name" value="FAD-bd_oxidored_4_C"/>
</dbReference>
<evidence type="ECO:0000256" key="5">
    <source>
        <dbReference type="ARBA" id="ARBA00023002"/>
    </source>
</evidence>
<comment type="similarity">
    <text evidence="2">Belongs to the FAD-binding oxidoreductase/transferase type 4 family.</text>
</comment>
<evidence type="ECO:0000313" key="7">
    <source>
        <dbReference type="EMBL" id="GED22932.1"/>
    </source>
</evidence>
<dbReference type="PANTHER" id="PTHR43716">
    <property type="entry name" value="D-2-HYDROXYGLUTARATE DEHYDROGENASE, MITOCHONDRIAL"/>
    <property type="match status" value="1"/>
</dbReference>
<keyword evidence="5" id="KW-0560">Oxidoreductase</keyword>
<dbReference type="Pfam" id="PF02913">
    <property type="entry name" value="FAD-oxidase_C"/>
    <property type="match status" value="1"/>
</dbReference>
<keyword evidence="3" id="KW-0285">Flavoprotein</keyword>
<evidence type="ECO:0000256" key="4">
    <source>
        <dbReference type="ARBA" id="ARBA00022827"/>
    </source>
</evidence>
<name>A0A4Y4EYA6_9GAMM</name>
<dbReference type="InterPro" id="IPR016169">
    <property type="entry name" value="FAD-bd_PCMH_sub2"/>
</dbReference>
<dbReference type="PANTHER" id="PTHR43716:SF1">
    <property type="entry name" value="D-2-HYDROXYGLUTARATE DEHYDROGENASE, MITOCHONDRIAL"/>
    <property type="match status" value="1"/>
</dbReference>
<dbReference type="InterPro" id="IPR006094">
    <property type="entry name" value="Oxid_FAD_bind_N"/>
</dbReference>
<dbReference type="Proteomes" id="UP000319812">
    <property type="component" value="Unassembled WGS sequence"/>
</dbReference>
<sequence>MNTMEHQSPTSLSALLDRLREQLGDNAVITGNDVTARSVDWLTGAPCLAAAIVRPGTPDELADILRLCHAARQPVVTHGGLTGLVHGTEASSEELVISLERLDAIEAIDPVGATLTVQAGAPLQKVQEAAEEAGLQFALDLGARGSCTIGGNIATNAGGNRVIRYGMMRQQVLGLEAVLADGCIISSMSPMLKNNAGYDLKQLFIGSEGTLGIVTRAVLRLQPAMPDTRAALVACPSFEALTGLLGHMRQTLGGELSAFEAMWRNHYRLLTEISGRHAPPLSTESPFYVIIESQAVDADRHGERFDQAFESAIEEGLLTDAAIAQSDAQRDGLWAIREDIEGLVSLLAPVMTFDVSLPIGDMDAYVEHVETMLREHWPSGRLVVFGHLGDGNLHLSVGVGSDDADTRHRVERCIYEPLADLGGSVSTEHGIGLEKRSWLHVSRTPEEIAVMATLKQALDSHSLLNRNKVITTDLQDAH</sequence>
<dbReference type="Gene3D" id="3.30.70.2190">
    <property type="match status" value="1"/>
</dbReference>
<dbReference type="InterPro" id="IPR036318">
    <property type="entry name" value="FAD-bd_PCMH-like_sf"/>
</dbReference>
<gene>
    <name evidence="7" type="ORF">HHA01_19090</name>
</gene>
<dbReference type="Pfam" id="PF01565">
    <property type="entry name" value="FAD_binding_4"/>
    <property type="match status" value="1"/>
</dbReference>